<keyword evidence="2" id="KW-1185">Reference proteome</keyword>
<evidence type="ECO:0000313" key="1">
    <source>
        <dbReference type="EMBL" id="GHC22377.1"/>
    </source>
</evidence>
<sequence length="279" mass="29927">MFRLRSFDSLLIISTLIGLALFLMLPVAVAAQTIDIATGKAGGGYDRRARQIEQRLEQRGVLSTVINLNGSDEISLALCGGRANLGIMQIDAIYARSLEGCQMKAVGSYGAEAALILFPPRSDLDELSDLGPGSAVLVDTIGSGSELFWRTITRIETGEDGGNDEWASARVVNDPLELANTSAEMGEIDAVVLVRKPDSADVQALIGQGWTVGELWDRDINDLEFNGAALYRSEKLKIPTPGGKTVKAWGYEVRSFIAVPRALAEGDRQRFAAITAAAQ</sequence>
<reference evidence="2" key="1">
    <citation type="journal article" date="2019" name="Int. J. Syst. Evol. Microbiol.">
        <title>The Global Catalogue of Microorganisms (GCM) 10K type strain sequencing project: providing services to taxonomists for standard genome sequencing and annotation.</title>
        <authorList>
            <consortium name="The Broad Institute Genomics Platform"/>
            <consortium name="The Broad Institute Genome Sequencing Center for Infectious Disease"/>
            <person name="Wu L."/>
            <person name="Ma J."/>
        </authorList>
    </citation>
    <scope>NUCLEOTIDE SEQUENCE [LARGE SCALE GENOMIC DNA]</scope>
    <source>
        <strain evidence="2">KCTC 23298</strain>
    </source>
</reference>
<proteinExistence type="predicted"/>
<evidence type="ECO:0008006" key="3">
    <source>
        <dbReference type="Google" id="ProtNLM"/>
    </source>
</evidence>
<organism evidence="1 2">
    <name type="scientific">Gemmobacter nanjingensis</name>
    <dbReference type="NCBI Taxonomy" id="488454"/>
    <lineage>
        <taxon>Bacteria</taxon>
        <taxon>Pseudomonadati</taxon>
        <taxon>Pseudomonadota</taxon>
        <taxon>Alphaproteobacteria</taxon>
        <taxon>Rhodobacterales</taxon>
        <taxon>Paracoccaceae</taxon>
        <taxon>Gemmobacter</taxon>
    </lineage>
</organism>
<dbReference type="Proteomes" id="UP000658305">
    <property type="component" value="Unassembled WGS sequence"/>
</dbReference>
<dbReference type="RefSeq" id="WP_189381010.1">
    <property type="nucleotide sequence ID" value="NZ_BMYI01000005.1"/>
</dbReference>
<protein>
    <recommendedName>
        <fullName evidence="3">TRAP transporter solute receptor, TAXI family</fullName>
    </recommendedName>
</protein>
<comment type="caution">
    <text evidence="1">The sequence shown here is derived from an EMBL/GenBank/DDBJ whole genome shotgun (WGS) entry which is preliminary data.</text>
</comment>
<name>A0ABQ3FFK9_9RHOB</name>
<accession>A0ABQ3FFK9</accession>
<gene>
    <name evidence="1" type="ORF">GCM10007291_22260</name>
</gene>
<dbReference type="SUPFAM" id="SSF53850">
    <property type="entry name" value="Periplasmic binding protein-like II"/>
    <property type="match status" value="1"/>
</dbReference>
<dbReference type="EMBL" id="BMYI01000005">
    <property type="protein sequence ID" value="GHC22377.1"/>
    <property type="molecule type" value="Genomic_DNA"/>
</dbReference>
<evidence type="ECO:0000313" key="2">
    <source>
        <dbReference type="Proteomes" id="UP000658305"/>
    </source>
</evidence>